<evidence type="ECO:0008006" key="4">
    <source>
        <dbReference type="Google" id="ProtNLM"/>
    </source>
</evidence>
<keyword evidence="3" id="KW-1185">Reference proteome</keyword>
<sequence length="124" mass="14053">MKKIIKILALFGFLMINSYAFTESAVYVTVKLPNDTFQLTELIKFKQTAFGATLRSGSNQNKLLKGPAEKTFHWNAANDNAYYIVRGTINGHQVDVTLDVAVFKGHRNWTWSFNDDGSYNLVKN</sequence>
<dbReference type="RefSeq" id="WP_115585158.1">
    <property type="nucleotide sequence ID" value="NZ_CP025544.1"/>
</dbReference>
<evidence type="ECO:0000256" key="1">
    <source>
        <dbReference type="SAM" id="SignalP"/>
    </source>
</evidence>
<evidence type="ECO:0000313" key="3">
    <source>
        <dbReference type="Proteomes" id="UP000254834"/>
    </source>
</evidence>
<organism evidence="2 3">
    <name type="scientific">Candidatus Chromulinivorax destructor</name>
    <dbReference type="NCBI Taxonomy" id="2066483"/>
    <lineage>
        <taxon>Bacteria</taxon>
        <taxon>Candidatus Babelota</taxon>
        <taxon>Candidatus Babeliae</taxon>
        <taxon>Candidatus Babeliales</taxon>
        <taxon>Candidatus Chromulinivoraceae</taxon>
        <taxon>Candidatus Chromulinivorax</taxon>
    </lineage>
</organism>
<dbReference type="EMBL" id="CP025544">
    <property type="protein sequence ID" value="AXK60143.1"/>
    <property type="molecule type" value="Genomic_DNA"/>
</dbReference>
<keyword evidence="1" id="KW-0732">Signal</keyword>
<reference evidence="2 3" key="1">
    <citation type="submission" date="2017-12" db="EMBL/GenBank/DDBJ databases">
        <title>Chromulinavorax destructans is a abundant pathogen of dominant heterotrophic picoflagllates.</title>
        <authorList>
            <person name="Deeg C.M."/>
            <person name="Zimmer M."/>
            <person name="Suttle C.A."/>
        </authorList>
    </citation>
    <scope>NUCLEOTIDE SEQUENCE [LARGE SCALE GENOMIC DNA]</scope>
    <source>
        <strain evidence="2 3">SeV1</strain>
    </source>
</reference>
<dbReference type="AlphaFoldDB" id="A0A345ZA26"/>
<evidence type="ECO:0000313" key="2">
    <source>
        <dbReference type="EMBL" id="AXK60143.1"/>
    </source>
</evidence>
<protein>
    <recommendedName>
        <fullName evidence="4">DUF4430 domain-containing protein</fullName>
    </recommendedName>
</protein>
<dbReference type="Proteomes" id="UP000254834">
    <property type="component" value="Chromosome"/>
</dbReference>
<dbReference type="KEGG" id="cdes:C0J27_00055"/>
<name>A0A345ZA26_9BACT</name>
<proteinExistence type="predicted"/>
<accession>A0A345ZA26</accession>
<feature type="signal peptide" evidence="1">
    <location>
        <begin position="1"/>
        <end position="20"/>
    </location>
</feature>
<feature type="chain" id="PRO_5016741241" description="DUF4430 domain-containing protein" evidence="1">
    <location>
        <begin position="21"/>
        <end position="124"/>
    </location>
</feature>
<gene>
    <name evidence="2" type="ORF">C0J27_00055</name>
</gene>